<keyword evidence="8" id="KW-0472">Membrane</keyword>
<evidence type="ECO:0000256" key="2">
    <source>
        <dbReference type="ARBA" id="ARBA00012405"/>
    </source>
</evidence>
<dbReference type="Gene3D" id="3.40.462.10">
    <property type="entry name" value="FAD-linked oxidases, C-terminal domain"/>
    <property type="match status" value="1"/>
</dbReference>
<dbReference type="InterPro" id="IPR016164">
    <property type="entry name" value="FAD-linked_Oxase-like_C"/>
</dbReference>
<dbReference type="InterPro" id="IPR016166">
    <property type="entry name" value="FAD-bd_PCMH"/>
</dbReference>
<protein>
    <recommendedName>
        <fullName evidence="2">Delta(24)-sterol reductase</fullName>
        <ecNumber evidence="2">1.3.1.72</ecNumber>
    </recommendedName>
</protein>
<dbReference type="GO" id="GO:0050614">
    <property type="term" value="F:Delta24-sterol reductase activity"/>
    <property type="evidence" value="ECO:0007669"/>
    <property type="project" value="UniProtKB-EC"/>
</dbReference>
<reference evidence="10 11" key="1">
    <citation type="submission" date="2020-08" db="EMBL/GenBank/DDBJ databases">
        <title>Sequencing the genomes of 1000 actinobacteria strains.</title>
        <authorList>
            <person name="Klenk H.-P."/>
        </authorList>
    </citation>
    <scope>NUCLEOTIDE SEQUENCE [LARGE SCALE GENOMIC DNA]</scope>
    <source>
        <strain evidence="10 11">DSM 45582</strain>
    </source>
</reference>
<dbReference type="InterPro" id="IPR006094">
    <property type="entry name" value="Oxid_FAD_bind_N"/>
</dbReference>
<evidence type="ECO:0000256" key="5">
    <source>
        <dbReference type="ARBA" id="ARBA00022827"/>
    </source>
</evidence>
<dbReference type="InterPro" id="IPR036318">
    <property type="entry name" value="FAD-bd_PCMH-like_sf"/>
</dbReference>
<dbReference type="SUPFAM" id="SSF55103">
    <property type="entry name" value="FAD-linked oxidases, C-terminal domain"/>
    <property type="match status" value="1"/>
</dbReference>
<dbReference type="PROSITE" id="PS51387">
    <property type="entry name" value="FAD_PCMH"/>
    <property type="match status" value="1"/>
</dbReference>
<evidence type="ECO:0000313" key="10">
    <source>
        <dbReference type="EMBL" id="MBB5068386.1"/>
    </source>
</evidence>
<keyword evidence="11" id="KW-1185">Reference proteome</keyword>
<dbReference type="GO" id="GO:0016020">
    <property type="term" value="C:membrane"/>
    <property type="evidence" value="ECO:0007669"/>
    <property type="project" value="UniProtKB-SubCell"/>
</dbReference>
<evidence type="ECO:0000256" key="3">
    <source>
        <dbReference type="ARBA" id="ARBA00022630"/>
    </source>
</evidence>
<dbReference type="EC" id="1.3.1.72" evidence="2"/>
<keyword evidence="6" id="KW-1133">Transmembrane helix</keyword>
<evidence type="ECO:0000256" key="7">
    <source>
        <dbReference type="ARBA" id="ARBA00023002"/>
    </source>
</evidence>
<dbReference type="Proteomes" id="UP000580474">
    <property type="component" value="Unassembled WGS sequence"/>
</dbReference>
<keyword evidence="3" id="KW-0285">Flavoprotein</keyword>
<dbReference type="PANTHER" id="PTHR10801:SF0">
    <property type="entry name" value="DELTA(24)-STEROL REDUCTASE"/>
    <property type="match status" value="1"/>
</dbReference>
<evidence type="ECO:0000256" key="4">
    <source>
        <dbReference type="ARBA" id="ARBA00022692"/>
    </source>
</evidence>
<dbReference type="InterPro" id="IPR016170">
    <property type="entry name" value="Cytok_DH_C_sf"/>
</dbReference>
<dbReference type="InterPro" id="IPR040165">
    <property type="entry name" value="Diminuto-like"/>
</dbReference>
<evidence type="ECO:0000256" key="8">
    <source>
        <dbReference type="ARBA" id="ARBA00023136"/>
    </source>
</evidence>
<dbReference type="SUPFAM" id="SSF56176">
    <property type="entry name" value="FAD-binding/transporter-associated domain-like"/>
    <property type="match status" value="1"/>
</dbReference>
<dbReference type="PANTHER" id="PTHR10801">
    <property type="entry name" value="24-DEHYDROCHOLESTEROL REDUCTASE"/>
    <property type="match status" value="1"/>
</dbReference>
<dbReference type="InterPro" id="IPR016169">
    <property type="entry name" value="FAD-bd_PCMH_sub2"/>
</dbReference>
<dbReference type="RefSeq" id="WP_184478081.1">
    <property type="nucleotide sequence ID" value="NZ_JACHIV010000001.1"/>
</dbReference>
<comment type="caution">
    <text evidence="10">The sequence shown here is derived from an EMBL/GenBank/DDBJ whole genome shotgun (WGS) entry which is preliminary data.</text>
</comment>
<name>A0A840N8B2_9PSEU</name>
<feature type="domain" description="FAD-binding PCMH-type" evidence="9">
    <location>
        <begin position="3"/>
        <end position="177"/>
    </location>
</feature>
<evidence type="ECO:0000313" key="11">
    <source>
        <dbReference type="Proteomes" id="UP000580474"/>
    </source>
</evidence>
<sequence>MGVDPGISGAAPADHSDEVAALVDEYAKIPPGQQVRLAKPTSNLFRFRDSATTGLDVGRLNRVLSVDPETRTAQVQGMATYETVVDAHLPTGHMPLVIPQLKTITLGGAVAGLGIEAASFRSGLPHESVREMEILTGSGEVVLARPDNEHADLFRGFPNSYGTLGYALRLEVEVERTEPFVRLRHIRFSTAEECAAAIEQICRDRAFEGHRVDFVDGTVFAADEQYLTVGTYVAEAPATSDYTGQRIYYRSLREHQTDHLRTHDYLWRWDTDWFWCSRAFGVQHPAVRKVWPRRYRRSDVYRRIVAWDRKAGLSDRLARRRGAAGSEPVIQDVEIPVRRLPEFLEFFHREIGIEPIWLCPVRLRDPQGWSLYPMDPDTLYVNVGFWSAVDTRPGDAPGKYNRAIEDVVGELDGHKSLYSDSFYEPEEFWRLYNRPAYDELKQRYDPDDRLPGLYEKCVGER</sequence>
<organism evidence="10 11">
    <name type="scientific">Saccharopolyspora gloriosae</name>
    <dbReference type="NCBI Taxonomy" id="455344"/>
    <lineage>
        <taxon>Bacteria</taxon>
        <taxon>Bacillati</taxon>
        <taxon>Actinomycetota</taxon>
        <taxon>Actinomycetes</taxon>
        <taxon>Pseudonocardiales</taxon>
        <taxon>Pseudonocardiaceae</taxon>
        <taxon>Saccharopolyspora</taxon>
    </lineage>
</organism>
<dbReference type="AlphaFoldDB" id="A0A840N8B2"/>
<evidence type="ECO:0000259" key="9">
    <source>
        <dbReference type="PROSITE" id="PS51387"/>
    </source>
</evidence>
<dbReference type="Gene3D" id="3.30.465.10">
    <property type="match status" value="1"/>
</dbReference>
<dbReference type="EMBL" id="JACHIV010000001">
    <property type="protein sequence ID" value="MBB5068386.1"/>
    <property type="molecule type" value="Genomic_DNA"/>
</dbReference>
<dbReference type="GO" id="GO:0071949">
    <property type="term" value="F:FAD binding"/>
    <property type="evidence" value="ECO:0007669"/>
    <property type="project" value="InterPro"/>
</dbReference>
<accession>A0A840N8B2</accession>
<evidence type="ECO:0000256" key="1">
    <source>
        <dbReference type="ARBA" id="ARBA00004167"/>
    </source>
</evidence>
<proteinExistence type="predicted"/>
<gene>
    <name evidence="10" type="ORF">BJ969_001474</name>
</gene>
<keyword evidence="4" id="KW-0812">Transmembrane</keyword>
<comment type="subcellular location">
    <subcellularLocation>
        <location evidence="1">Membrane</location>
        <topology evidence="1">Single-pass membrane protein</topology>
    </subcellularLocation>
</comment>
<keyword evidence="7" id="KW-0560">Oxidoreductase</keyword>
<dbReference type="Pfam" id="PF01565">
    <property type="entry name" value="FAD_binding_4"/>
    <property type="match status" value="1"/>
</dbReference>
<keyword evidence="5" id="KW-0274">FAD</keyword>
<evidence type="ECO:0000256" key="6">
    <source>
        <dbReference type="ARBA" id="ARBA00022989"/>
    </source>
</evidence>